<keyword evidence="1" id="KW-0805">Transcription regulation</keyword>
<dbReference type="Gene3D" id="1.10.10.60">
    <property type="entry name" value="Homeodomain-like"/>
    <property type="match status" value="1"/>
</dbReference>
<dbReference type="STRING" id="115433.SAMN05421835_11921"/>
<dbReference type="InterPro" id="IPR009057">
    <property type="entry name" value="Homeodomain-like_sf"/>
</dbReference>
<reference evidence="5 6" key="1">
    <citation type="submission" date="2016-10" db="EMBL/GenBank/DDBJ databases">
        <authorList>
            <person name="de Groot N.N."/>
        </authorList>
    </citation>
    <scope>NUCLEOTIDE SEQUENCE [LARGE SCALE GENOMIC DNA]</scope>
    <source>
        <strain evidence="5 6">DSM 44468</strain>
    </source>
</reference>
<dbReference type="EMBL" id="FORP01000019">
    <property type="protein sequence ID" value="SFK36032.1"/>
    <property type="molecule type" value="Genomic_DNA"/>
</dbReference>
<name>A0A1I3YVY4_9PSEU</name>
<dbReference type="PROSITE" id="PS00041">
    <property type="entry name" value="HTH_ARAC_FAMILY_1"/>
    <property type="match status" value="1"/>
</dbReference>
<gene>
    <name evidence="5" type="ORF">SAMN05421835_11921</name>
</gene>
<dbReference type="GO" id="GO:0043565">
    <property type="term" value="F:sequence-specific DNA binding"/>
    <property type="evidence" value="ECO:0007669"/>
    <property type="project" value="InterPro"/>
</dbReference>
<dbReference type="InterPro" id="IPR046532">
    <property type="entry name" value="DUF6597"/>
</dbReference>
<sequence length="216" mass="23539">MRCWWEQRAGADGRVQRVVPDGCSDLVVFDDGEAIFVGPALDVALVPLPPGAHLRGLRLRTEALGPVLRLPAHELAGATVPVSEVLPERLARLAVEQVWEGVLPEPLRKSSADPRVTHAVRRLWSGGTTVAAVADELGVADRHLRRLFLDHTGMTPKAVHRVGRFQRFLHAADTTRVSLADLAADAGFADQAHLAREVRALAGLPPRDLLRERRGD</sequence>
<accession>A0A1I3YVY4</accession>
<organism evidence="5 6">
    <name type="scientific">Amycolatopsis sacchari</name>
    <dbReference type="NCBI Taxonomy" id="115433"/>
    <lineage>
        <taxon>Bacteria</taxon>
        <taxon>Bacillati</taxon>
        <taxon>Actinomycetota</taxon>
        <taxon>Actinomycetes</taxon>
        <taxon>Pseudonocardiales</taxon>
        <taxon>Pseudonocardiaceae</taxon>
        <taxon>Amycolatopsis</taxon>
    </lineage>
</organism>
<evidence type="ECO:0000256" key="1">
    <source>
        <dbReference type="ARBA" id="ARBA00023015"/>
    </source>
</evidence>
<feature type="domain" description="HTH araC/xylS-type" evidence="4">
    <location>
        <begin position="114"/>
        <end position="212"/>
    </location>
</feature>
<dbReference type="InterPro" id="IPR050204">
    <property type="entry name" value="AraC_XylS_family_regulators"/>
</dbReference>
<evidence type="ECO:0000256" key="3">
    <source>
        <dbReference type="ARBA" id="ARBA00023163"/>
    </source>
</evidence>
<dbReference type="GO" id="GO:0003700">
    <property type="term" value="F:DNA-binding transcription factor activity"/>
    <property type="evidence" value="ECO:0007669"/>
    <property type="project" value="InterPro"/>
</dbReference>
<keyword evidence="3" id="KW-0804">Transcription</keyword>
<dbReference type="AlphaFoldDB" id="A0A1I3YVY4"/>
<evidence type="ECO:0000313" key="5">
    <source>
        <dbReference type="EMBL" id="SFK36032.1"/>
    </source>
</evidence>
<evidence type="ECO:0000256" key="2">
    <source>
        <dbReference type="ARBA" id="ARBA00023125"/>
    </source>
</evidence>
<dbReference type="PROSITE" id="PS01124">
    <property type="entry name" value="HTH_ARAC_FAMILY_2"/>
    <property type="match status" value="1"/>
</dbReference>
<protein>
    <submittedName>
        <fullName evidence="5">AraC-type DNA-binding protein</fullName>
    </submittedName>
</protein>
<proteinExistence type="predicted"/>
<evidence type="ECO:0000259" key="4">
    <source>
        <dbReference type="PROSITE" id="PS01124"/>
    </source>
</evidence>
<dbReference type="SMART" id="SM00342">
    <property type="entry name" value="HTH_ARAC"/>
    <property type="match status" value="1"/>
</dbReference>
<dbReference type="Pfam" id="PF20240">
    <property type="entry name" value="DUF6597"/>
    <property type="match status" value="1"/>
</dbReference>
<dbReference type="Pfam" id="PF12833">
    <property type="entry name" value="HTH_18"/>
    <property type="match status" value="1"/>
</dbReference>
<dbReference type="InterPro" id="IPR018060">
    <property type="entry name" value="HTH_AraC"/>
</dbReference>
<keyword evidence="6" id="KW-1185">Reference proteome</keyword>
<dbReference type="Proteomes" id="UP000199025">
    <property type="component" value="Unassembled WGS sequence"/>
</dbReference>
<dbReference type="SUPFAM" id="SSF46689">
    <property type="entry name" value="Homeodomain-like"/>
    <property type="match status" value="1"/>
</dbReference>
<dbReference type="PANTHER" id="PTHR46796:SF15">
    <property type="entry name" value="BLL1074 PROTEIN"/>
    <property type="match status" value="1"/>
</dbReference>
<dbReference type="PANTHER" id="PTHR46796">
    <property type="entry name" value="HTH-TYPE TRANSCRIPTIONAL ACTIVATOR RHAS-RELATED"/>
    <property type="match status" value="1"/>
</dbReference>
<dbReference type="InterPro" id="IPR018062">
    <property type="entry name" value="HTH_AraC-typ_CS"/>
</dbReference>
<evidence type="ECO:0000313" key="6">
    <source>
        <dbReference type="Proteomes" id="UP000199025"/>
    </source>
</evidence>
<keyword evidence="2 5" id="KW-0238">DNA-binding</keyword>